<reference evidence="7 8" key="1">
    <citation type="submission" date="2012-11" db="EMBL/GenBank/DDBJ databases">
        <title>Whole genome sequence of Gluconacetobacter europaeus NBRC3261.</title>
        <authorList>
            <person name="Azuma Y."/>
            <person name="Higashiura N."/>
            <person name="Hirakawa H."/>
            <person name="Matsushita K."/>
        </authorList>
    </citation>
    <scope>NUCLEOTIDE SEQUENCE [LARGE SCALE GENOMIC DNA]</scope>
    <source>
        <strain evidence="7 8">NBRC 3261</strain>
    </source>
</reference>
<dbReference type="NCBIfam" id="NF010446">
    <property type="entry name" value="PRK13872.1"/>
    <property type="match status" value="1"/>
</dbReference>
<comment type="subcellular location">
    <subcellularLocation>
        <location evidence="1">Membrane</location>
        <topology evidence="1">Single-pass membrane protein</topology>
    </subcellularLocation>
</comment>
<keyword evidence="4 5" id="KW-0472">Membrane</keyword>
<dbReference type="InterPro" id="IPR035658">
    <property type="entry name" value="TrbF"/>
</dbReference>
<evidence type="ECO:0000256" key="3">
    <source>
        <dbReference type="ARBA" id="ARBA00022989"/>
    </source>
</evidence>
<comment type="caution">
    <text evidence="7">The sequence shown here is derived from an EMBL/GenBank/DDBJ whole genome shotgun (WGS) entry which is preliminary data.</text>
</comment>
<feature type="transmembrane region" description="Helical" evidence="5">
    <location>
        <begin position="42"/>
        <end position="60"/>
    </location>
</feature>
<name>A0A0D6Q1T0_KOMEU</name>
<evidence type="ECO:0000256" key="1">
    <source>
        <dbReference type="ARBA" id="ARBA00004167"/>
    </source>
</evidence>
<keyword evidence="2 5" id="KW-0812">Transmembrane</keyword>
<evidence type="ECO:0000256" key="2">
    <source>
        <dbReference type="ARBA" id="ARBA00022692"/>
    </source>
</evidence>
<dbReference type="Gene3D" id="3.10.450.230">
    <property type="entry name" value="VirB8 protein"/>
    <property type="match status" value="1"/>
</dbReference>
<evidence type="ECO:0000256" key="4">
    <source>
        <dbReference type="ARBA" id="ARBA00023136"/>
    </source>
</evidence>
<dbReference type="EMBL" id="BANI01000172">
    <property type="protein sequence ID" value="GAN97537.1"/>
    <property type="molecule type" value="Genomic_DNA"/>
</dbReference>
<keyword evidence="3 5" id="KW-1133">Transmembrane helix</keyword>
<proteinExistence type="predicted"/>
<dbReference type="InterPro" id="IPR007430">
    <property type="entry name" value="VirB8"/>
</dbReference>
<evidence type="ECO:0000313" key="8">
    <source>
        <dbReference type="Proteomes" id="UP000032675"/>
    </source>
</evidence>
<organism evidence="7 8">
    <name type="scientific">Komagataeibacter europaeus NBRC 3261</name>
    <dbReference type="NCBI Taxonomy" id="1234669"/>
    <lineage>
        <taxon>Bacteria</taxon>
        <taxon>Pseudomonadati</taxon>
        <taxon>Pseudomonadota</taxon>
        <taxon>Alphaproteobacteria</taxon>
        <taxon>Acetobacterales</taxon>
        <taxon>Acetobacteraceae</taxon>
        <taxon>Komagataeibacter</taxon>
    </lineage>
</organism>
<gene>
    <name evidence="7" type="ORF">Geu3261_0196_016</name>
</gene>
<dbReference type="CDD" id="cd16425">
    <property type="entry name" value="TrbF"/>
    <property type="match status" value="1"/>
</dbReference>
<sequence length="227" mass="25404">MFRRSTVRYGTTPEPVTPYQKAAQIWDERIGSARVQARNWRLMAFGSLFLSAGLGTGLVWQSARGTITPWVVQVDRLGEAQVAAPATAAYVPTDPQIAWYLARFIEDVRSLSSDPVVVRQDWLRAYAFTTTSGAQALNDYARQNDPFARIGHEQVELDVSSVIRASPASFRIAWVERHFRDGAFVGTERWTAIVSVRLSPPRDADHLRKNPLGVFVSAINWSKELGQ</sequence>
<dbReference type="InterPro" id="IPR032710">
    <property type="entry name" value="NTF2-like_dom_sf"/>
</dbReference>
<dbReference type="Proteomes" id="UP000032675">
    <property type="component" value="Unassembled WGS sequence"/>
</dbReference>
<protein>
    <submittedName>
        <fullName evidence="7">Conjugal transfer protein TrbF</fullName>
    </submittedName>
</protein>
<dbReference type="SUPFAM" id="SSF54427">
    <property type="entry name" value="NTF2-like"/>
    <property type="match status" value="1"/>
</dbReference>
<dbReference type="Pfam" id="PF04335">
    <property type="entry name" value="VirB8"/>
    <property type="match status" value="1"/>
</dbReference>
<dbReference type="GO" id="GO:0016020">
    <property type="term" value="C:membrane"/>
    <property type="evidence" value="ECO:0007669"/>
    <property type="project" value="UniProtKB-SubCell"/>
</dbReference>
<dbReference type="AlphaFoldDB" id="A0A0D6Q1T0"/>
<feature type="domain" description="Bacterial virulence protein VirB8" evidence="6">
    <location>
        <begin position="21"/>
        <end position="224"/>
    </location>
</feature>
<evidence type="ECO:0000256" key="5">
    <source>
        <dbReference type="SAM" id="Phobius"/>
    </source>
</evidence>
<evidence type="ECO:0000313" key="7">
    <source>
        <dbReference type="EMBL" id="GAN97537.1"/>
    </source>
</evidence>
<dbReference type="RefSeq" id="WP_048851992.1">
    <property type="nucleotide sequence ID" value="NZ_BANI01000172.1"/>
</dbReference>
<accession>A0A0D6Q1T0</accession>
<evidence type="ECO:0000259" key="6">
    <source>
        <dbReference type="Pfam" id="PF04335"/>
    </source>
</evidence>